<evidence type="ECO:0008006" key="5">
    <source>
        <dbReference type="Google" id="ProtNLM"/>
    </source>
</evidence>
<keyword evidence="2" id="KW-0812">Transmembrane</keyword>
<feature type="compositionally biased region" description="Acidic residues" evidence="1">
    <location>
        <begin position="274"/>
        <end position="300"/>
    </location>
</feature>
<sequence length="337" mass="35994">MQSIIARWGGLGERTMDVPRYLQVLWESKWLLIVGAVVAAVVAFFAGFTITDGEVKSRATVEYSAETTLLLSNPTADMFQAVIPGQQLVEGQTQPEQVDLPSKAILFAYILSSSPVQSEVESQIGEFSDTESLRAVRRTTQPGGSEAFPGQYSLPLIGVIGLATSEERAEEISATAANVFIDDMITQQDEANIPDSDRVVVSVLDTPVATELEGSNPAIPVAVAFLGVFLLFVVAAFIIGGVRSSRLQKRDADDEATSNESHGDHPAAPADTNEAIDDAEEETIDDAPEETVDDADESVDSEVHSGSVKGRRARRPKRATTHAPTAEDPSLASEPAP</sequence>
<feature type="compositionally biased region" description="Basic residues" evidence="1">
    <location>
        <begin position="309"/>
        <end position="320"/>
    </location>
</feature>
<proteinExistence type="predicted"/>
<organism evidence="3 4">
    <name type="scientific">Microbacterium marmarense</name>
    <dbReference type="NCBI Taxonomy" id="3122051"/>
    <lineage>
        <taxon>Bacteria</taxon>
        <taxon>Bacillati</taxon>
        <taxon>Actinomycetota</taxon>
        <taxon>Actinomycetes</taxon>
        <taxon>Micrococcales</taxon>
        <taxon>Microbacteriaceae</taxon>
        <taxon>Microbacterium</taxon>
    </lineage>
</organism>
<evidence type="ECO:0000313" key="4">
    <source>
        <dbReference type="Proteomes" id="UP001368654"/>
    </source>
</evidence>
<keyword evidence="2" id="KW-1133">Transmembrane helix</keyword>
<comment type="caution">
    <text evidence="3">The sequence shown here is derived from an EMBL/GenBank/DDBJ whole genome shotgun (WGS) entry which is preliminary data.</text>
</comment>
<evidence type="ECO:0000313" key="3">
    <source>
        <dbReference type="EMBL" id="MEJ1154279.1"/>
    </source>
</evidence>
<accession>A0ABU8LRX6</accession>
<dbReference type="Proteomes" id="UP001368654">
    <property type="component" value="Unassembled WGS sequence"/>
</dbReference>
<dbReference type="EMBL" id="JBBDGL010000001">
    <property type="protein sequence ID" value="MEJ1154279.1"/>
    <property type="molecule type" value="Genomic_DNA"/>
</dbReference>
<reference evidence="3 4" key="1">
    <citation type="submission" date="2024-02" db="EMBL/GenBank/DDBJ databases">
        <authorList>
            <person name="Saticioglu I.B."/>
        </authorList>
    </citation>
    <scope>NUCLEOTIDE SEQUENCE [LARGE SCALE GENOMIC DNA]</scope>
    <source>
        <strain evidence="3 4">Mu-86</strain>
    </source>
</reference>
<protein>
    <recommendedName>
        <fullName evidence="5">Capsular polysaccharide biosynthesis protein</fullName>
    </recommendedName>
</protein>
<dbReference type="RefSeq" id="WP_337336719.1">
    <property type="nucleotide sequence ID" value="NZ_JBBDGL010000001.1"/>
</dbReference>
<feature type="region of interest" description="Disordered" evidence="1">
    <location>
        <begin position="247"/>
        <end position="337"/>
    </location>
</feature>
<evidence type="ECO:0000256" key="2">
    <source>
        <dbReference type="SAM" id="Phobius"/>
    </source>
</evidence>
<name>A0ABU8LRX6_9MICO</name>
<keyword evidence="4" id="KW-1185">Reference proteome</keyword>
<evidence type="ECO:0000256" key="1">
    <source>
        <dbReference type="SAM" id="MobiDB-lite"/>
    </source>
</evidence>
<keyword evidence="2" id="KW-0472">Membrane</keyword>
<feature type="transmembrane region" description="Helical" evidence="2">
    <location>
        <begin position="30"/>
        <end position="50"/>
    </location>
</feature>
<gene>
    <name evidence="3" type="ORF">WDU96_01540</name>
</gene>
<feature type="transmembrane region" description="Helical" evidence="2">
    <location>
        <begin position="218"/>
        <end position="240"/>
    </location>
</feature>